<dbReference type="AlphaFoldDB" id="H6LDI2"/>
<evidence type="ECO:0000313" key="2">
    <source>
        <dbReference type="Proteomes" id="UP000007177"/>
    </source>
</evidence>
<proteinExistence type="predicted"/>
<evidence type="ECO:0000313" key="1">
    <source>
        <dbReference type="EMBL" id="AFA47954.1"/>
    </source>
</evidence>
<protein>
    <submittedName>
        <fullName evidence="1">Uncharacterized protein</fullName>
    </submittedName>
</protein>
<dbReference type="Proteomes" id="UP000007177">
    <property type="component" value="Chromosome"/>
</dbReference>
<keyword evidence="2" id="KW-1185">Reference proteome</keyword>
<gene>
    <name evidence="1" type="ordered locus">Awo_c11700</name>
</gene>
<name>H6LDI2_ACEWD</name>
<reference evidence="2" key="1">
    <citation type="submission" date="2011-07" db="EMBL/GenBank/DDBJ databases">
        <title>Complete genome sequence of Acetobacterium woodii.</title>
        <authorList>
            <person name="Poehlein A."/>
            <person name="Schmidt S."/>
            <person name="Kaster A.-K."/>
            <person name="Goenrich M."/>
            <person name="Vollmers J."/>
            <person name="Thuermer A."/>
            <person name="Gottschalk G."/>
            <person name="Thauer R.K."/>
            <person name="Daniel R."/>
            <person name="Mueller V."/>
        </authorList>
    </citation>
    <scope>NUCLEOTIDE SEQUENCE [LARGE SCALE GENOMIC DNA]</scope>
    <source>
        <strain evidence="2">ATCC 29683 / DSM 1030 / JCM 2381 / KCTC 1655 / WB1</strain>
    </source>
</reference>
<reference evidence="1 2" key="2">
    <citation type="journal article" date="2012" name="PLoS ONE">
        <title>An ancient pathway combining carbon dioxide fixation with the generation and utilization of a sodium ion gradient for ATP synthesis.</title>
        <authorList>
            <person name="Poehlein A."/>
            <person name="Schmidt S."/>
            <person name="Kaster A.K."/>
            <person name="Goenrich M."/>
            <person name="Vollmers J."/>
            <person name="Thurmer A."/>
            <person name="Bertsch J."/>
            <person name="Schuchmann K."/>
            <person name="Voigt B."/>
            <person name="Hecker M."/>
            <person name="Daniel R."/>
            <person name="Thauer R.K."/>
            <person name="Gottschalk G."/>
            <person name="Muller V."/>
        </authorList>
    </citation>
    <scope>NUCLEOTIDE SEQUENCE [LARGE SCALE GENOMIC DNA]</scope>
    <source>
        <strain evidence="2">ATCC 29683 / DSM 1030 / JCM 2381 / KCTC 1655 / WB1</strain>
    </source>
</reference>
<dbReference type="KEGG" id="awo:Awo_c11700"/>
<dbReference type="HOGENOM" id="CLU_2646157_0_0_9"/>
<dbReference type="EMBL" id="CP002987">
    <property type="protein sequence ID" value="AFA47954.1"/>
    <property type="molecule type" value="Genomic_DNA"/>
</dbReference>
<organism evidence="1 2">
    <name type="scientific">Acetobacterium woodii (strain ATCC 29683 / DSM 1030 / JCM 2381 / KCTC 1655 / WB1)</name>
    <dbReference type="NCBI Taxonomy" id="931626"/>
    <lineage>
        <taxon>Bacteria</taxon>
        <taxon>Bacillati</taxon>
        <taxon>Bacillota</taxon>
        <taxon>Clostridia</taxon>
        <taxon>Eubacteriales</taxon>
        <taxon>Eubacteriaceae</taxon>
        <taxon>Acetobacterium</taxon>
    </lineage>
</organism>
<accession>H6LDI2</accession>
<sequence length="76" mass="9196">MTDCEKSKISGYFWLFCPYFCRTFLKTFWITNTRWKDHSNEGIVQRWPRVFDVDYIFDIRPRSFLKAGGKGTRNLC</sequence>